<feature type="compositionally biased region" description="Polar residues" evidence="1">
    <location>
        <begin position="663"/>
        <end position="684"/>
    </location>
</feature>
<keyword evidence="2" id="KW-0812">Transmembrane</keyword>
<feature type="compositionally biased region" description="Basic residues" evidence="1">
    <location>
        <begin position="1176"/>
        <end position="1188"/>
    </location>
</feature>
<dbReference type="Gene3D" id="2.60.40.10">
    <property type="entry name" value="Immunoglobulins"/>
    <property type="match status" value="4"/>
</dbReference>
<feature type="transmembrane region" description="Helical" evidence="2">
    <location>
        <begin position="562"/>
        <end position="584"/>
    </location>
</feature>
<feature type="compositionally biased region" description="Low complexity" evidence="1">
    <location>
        <begin position="805"/>
        <end position="815"/>
    </location>
</feature>
<feature type="compositionally biased region" description="Basic and acidic residues" evidence="1">
    <location>
        <begin position="687"/>
        <end position="696"/>
    </location>
</feature>
<dbReference type="GO" id="GO:0005509">
    <property type="term" value="F:calcium ion binding"/>
    <property type="evidence" value="ECO:0007669"/>
    <property type="project" value="InterPro"/>
</dbReference>
<feature type="region of interest" description="Disordered" evidence="1">
    <location>
        <begin position="624"/>
        <end position="760"/>
    </location>
</feature>
<reference evidence="4 5" key="1">
    <citation type="journal article" date="2010" name="Genome Biol.">
        <title>A first genome assembly of the barley fungal pathogen Pyrenophora teres f. teres.</title>
        <authorList>
            <person name="Ellwood S.R."/>
            <person name="Liu Z."/>
            <person name="Syme R.A."/>
            <person name="Lai Z."/>
            <person name="Hane J.K."/>
            <person name="Keiper F."/>
            <person name="Moffat C.S."/>
            <person name="Oliver R.P."/>
            <person name="Friesen T.L."/>
        </authorList>
    </citation>
    <scope>NUCLEOTIDE SEQUENCE [LARGE SCALE GENOMIC DNA]</scope>
    <source>
        <strain evidence="4 5">0-1</strain>
    </source>
</reference>
<dbReference type="GO" id="GO:0016747">
    <property type="term" value="F:acyltransferase activity, transferring groups other than amino-acyl groups"/>
    <property type="evidence" value="ECO:0007669"/>
    <property type="project" value="InterPro"/>
</dbReference>
<evidence type="ECO:0000256" key="1">
    <source>
        <dbReference type="SAM" id="MobiDB-lite"/>
    </source>
</evidence>
<dbReference type="OrthoDB" id="41532at2759"/>
<feature type="domain" description="Dystroglycan-type cadherin-like" evidence="3">
    <location>
        <begin position="253"/>
        <end position="353"/>
    </location>
</feature>
<sequence length="1327" mass="146287">MADVQLRHTPPGFVIRDFANFPPKSRAVIADKVVKLEKKVFPAIEHFNYDVELKKKNIGLLLAFEESDADTLVAYLVYQRMKRIAWLHKLCVVEQEREKGLGKSLIHSLRRHMEKGGCHTIFFAMGRFLAYMPLLPLLACATPQVNYPLNLQYPPVARIGAPFSFQFAPTTFSSASGNLQYSLVGNPPWLSLDGDSRTLSGTPQADDVGIAKFAINAAGQGGAVASMESQLLISAADEPMAKDDVSAALSAAGEVSRHNTVSIRPSKSFNISFPSDTFDSHGIALSYYALLENRTPLPAWISFDSSSISFAGTTPPTTYPQAIQIVLIASEAPGFSASSVSFTMVVSEHTLVFKPSSQTISVAQGQDVQINDLKKDLFLDGSNIGDKDLQSVTAELPSWFSLNNDTITISGTTPAGLKSQDVVITAKSQSGDIAEYTVHVAVQPKILISDIGTIDLTLGEPFKYTIPPTFLAKDQKVTVDLASLAGYLQFDSSTGSISGTVPAKFTPQDVQCSLTAASDQGSNADSQNFHIRVSKAATIDPQNTSSGTNSWEHSNDRRKTAIIVGAVIGGIFGVLILVVLTFCLKRRRRLAKSYISPKFPRSPRKSEISQPMFMTWHEWDDTVEQHDEKNKDNHDPFVARTPEHPPRLDLDLPKYHFHGPVNPSGNDQQSKATTITRASRSQAHNPRLSEDHEDSHSLAGSIGDNDTRTLDHFQTSSFGIYDDTAPSQHPPDSMRIPTDLAKRASQSSDTYRKHKRRTTTVYQDQIHRSTGLPVNRRITGMGHGRHTYSLSRTNTNFSSLHRPQSMGSNTTTRRTSTLSITPSAFPQSPLARKHTTLVTTPTEVRRSVRVVPASRRSTFVDGRTVDEKRNSYIRKRASNQSPFFSAGARASTCSYKSPPAFIVEAISTSRSPLSPRNRNTVVRPDDDVVTGAEKEMNDTLTLGEIFGDQAGSPIYKFPGSLRKNRVNRPHTAISPPRDRVVKSYVRPGTAISSDRGSIIRRASTRHSFRAYDLKASLNDLTDSKVFEDADMSDSVYSDEERDIEEAEKRETIKPNEYTLPPLNLDRVDTARNEKRKSKTSKRNSESNSKRQLKRTSERDPTPYYLGPSHEHGGKENASSTYTLGQRSSPIRSDVRTKTRSVSSPSRPRPSTSRHSKATPEARKSHRPSHDTQTKERHSRKSIHSRTQSRHSGPIAPRKRHDRSRTQSSAFPFFDAQTVIQDAARRASGTTSTVAISPTNQPSSKGSGREKSKSRATRDLSGNLTFYESSTQAQHSVGTQEDMQNQIEDDSNSNSDEDEDDTTTIEHATIETLRSSSIGLGASNGRVK</sequence>
<evidence type="ECO:0000256" key="2">
    <source>
        <dbReference type="SAM" id="Phobius"/>
    </source>
</evidence>
<dbReference type="EMBL" id="GL532339">
    <property type="protein sequence ID" value="EFQ96009.1"/>
    <property type="molecule type" value="Genomic_DNA"/>
</dbReference>
<feature type="compositionally biased region" description="Basic and acidic residues" evidence="1">
    <location>
        <begin position="1082"/>
        <end position="1100"/>
    </location>
</feature>
<accession>E3RE34</accession>
<dbReference type="Pfam" id="PF00583">
    <property type="entry name" value="Acetyltransf_1"/>
    <property type="match status" value="1"/>
</dbReference>
<feature type="non-terminal residue" evidence="4">
    <location>
        <position position="1327"/>
    </location>
</feature>
<evidence type="ECO:0000313" key="4">
    <source>
        <dbReference type="EMBL" id="EFQ96009.1"/>
    </source>
</evidence>
<feature type="compositionally biased region" description="Low complexity" evidence="1">
    <location>
        <begin position="1139"/>
        <end position="1150"/>
    </location>
</feature>
<feature type="domain" description="Dystroglycan-type cadherin-like" evidence="3">
    <location>
        <begin position="144"/>
        <end position="240"/>
    </location>
</feature>
<keyword evidence="2" id="KW-0472">Membrane</keyword>
<dbReference type="InterPro" id="IPR013783">
    <property type="entry name" value="Ig-like_fold"/>
</dbReference>
<feature type="compositionally biased region" description="Basic and acidic residues" evidence="1">
    <location>
        <begin position="624"/>
        <end position="654"/>
    </location>
</feature>
<dbReference type="SUPFAM" id="SSF55729">
    <property type="entry name" value="Acyl-CoA N-acyltransferases (Nat)"/>
    <property type="match status" value="1"/>
</dbReference>
<feature type="compositionally biased region" description="Polar residues" evidence="1">
    <location>
        <begin position="1116"/>
        <end position="1130"/>
    </location>
</feature>
<dbReference type="SMART" id="SM00736">
    <property type="entry name" value="CADG"/>
    <property type="match status" value="3"/>
</dbReference>
<dbReference type="eggNOG" id="ENOG502QURR">
    <property type="taxonomic scope" value="Eukaryota"/>
</dbReference>
<feature type="region of interest" description="Disordered" evidence="1">
    <location>
        <begin position="1031"/>
        <end position="1327"/>
    </location>
</feature>
<proteinExistence type="predicted"/>
<organism evidence="5">
    <name type="scientific">Pyrenophora teres f. teres (strain 0-1)</name>
    <name type="common">Barley net blotch fungus</name>
    <name type="synonym">Drechslera teres f. teres</name>
    <dbReference type="NCBI Taxonomy" id="861557"/>
    <lineage>
        <taxon>Eukaryota</taxon>
        <taxon>Fungi</taxon>
        <taxon>Dikarya</taxon>
        <taxon>Ascomycota</taxon>
        <taxon>Pezizomycotina</taxon>
        <taxon>Dothideomycetes</taxon>
        <taxon>Pleosporomycetidae</taxon>
        <taxon>Pleosporales</taxon>
        <taxon>Pleosporineae</taxon>
        <taxon>Pleosporaceae</taxon>
        <taxon>Pyrenophora</taxon>
    </lineage>
</organism>
<dbReference type="SUPFAM" id="SSF49313">
    <property type="entry name" value="Cadherin-like"/>
    <property type="match status" value="4"/>
</dbReference>
<feature type="region of interest" description="Disordered" evidence="1">
    <location>
        <begin position="795"/>
        <end position="815"/>
    </location>
</feature>
<keyword evidence="2" id="KW-1133">Transmembrane helix</keyword>
<dbReference type="Gene3D" id="3.40.630.30">
    <property type="match status" value="1"/>
</dbReference>
<protein>
    <recommendedName>
        <fullName evidence="3">Dystroglycan-type cadherin-like domain-containing protein</fullName>
    </recommendedName>
</protein>
<dbReference type="InterPro" id="IPR016181">
    <property type="entry name" value="Acyl_CoA_acyltransferase"/>
</dbReference>
<dbReference type="Proteomes" id="UP000001067">
    <property type="component" value="Unassembled WGS sequence"/>
</dbReference>
<feature type="compositionally biased region" description="Acidic residues" evidence="1">
    <location>
        <begin position="1031"/>
        <end position="1045"/>
    </location>
</feature>
<dbReference type="CDD" id="cd12087">
    <property type="entry name" value="TM_EGFR-like"/>
    <property type="match status" value="1"/>
</dbReference>
<dbReference type="InterPro" id="IPR006644">
    <property type="entry name" value="Cadg"/>
</dbReference>
<evidence type="ECO:0000313" key="5">
    <source>
        <dbReference type="Proteomes" id="UP000001067"/>
    </source>
</evidence>
<feature type="compositionally biased region" description="Basic and acidic residues" evidence="1">
    <location>
        <begin position="1246"/>
        <end position="1257"/>
    </location>
</feature>
<dbReference type="CDD" id="cd04301">
    <property type="entry name" value="NAT_SF"/>
    <property type="match status" value="1"/>
</dbReference>
<dbReference type="GO" id="GO:0016020">
    <property type="term" value="C:membrane"/>
    <property type="evidence" value="ECO:0007669"/>
    <property type="project" value="InterPro"/>
</dbReference>
<keyword evidence="5" id="KW-1185">Reference proteome</keyword>
<dbReference type="InterPro" id="IPR000182">
    <property type="entry name" value="GNAT_dom"/>
</dbReference>
<name>E3RE34_PYRTT</name>
<feature type="compositionally biased region" description="Basic and acidic residues" evidence="1">
    <location>
        <begin position="1157"/>
        <end position="1175"/>
    </location>
</feature>
<dbReference type="Pfam" id="PF05345">
    <property type="entry name" value="He_PIG"/>
    <property type="match status" value="4"/>
</dbReference>
<dbReference type="InterPro" id="IPR015919">
    <property type="entry name" value="Cadherin-like_sf"/>
</dbReference>
<gene>
    <name evidence="4" type="ORF">PTT_03628</name>
</gene>
<feature type="compositionally biased region" description="Polar residues" evidence="1">
    <location>
        <begin position="1227"/>
        <end position="1241"/>
    </location>
</feature>
<feature type="compositionally biased region" description="Acidic residues" evidence="1">
    <location>
        <begin position="1286"/>
        <end position="1302"/>
    </location>
</feature>
<dbReference type="HOGENOM" id="CLU_259411_0_0_1"/>
<evidence type="ECO:0000259" key="3">
    <source>
        <dbReference type="SMART" id="SM00736"/>
    </source>
</evidence>
<dbReference type="KEGG" id="pte:PTT_03628"/>
<dbReference type="STRING" id="861557.E3RE34"/>
<feature type="domain" description="Dystroglycan-type cadherin-like" evidence="3">
    <location>
        <begin position="446"/>
        <end position="540"/>
    </location>
</feature>
<dbReference type="PANTHER" id="PTHR47542">
    <property type="entry name" value="ACYL-COA N-ACYLTRANSFERASES (NAT) SUPERFAMILY PROTEIN"/>
    <property type="match status" value="1"/>
</dbReference>
<feature type="compositionally biased region" description="Polar residues" evidence="1">
    <location>
        <begin position="1259"/>
        <end position="1285"/>
    </location>
</feature>
<dbReference type="PANTHER" id="PTHR47542:SF2">
    <property type="entry name" value="ACYL-COA N-ACYLTRANSFERASES (NAT) SUPERFAMILY PROTEIN"/>
    <property type="match status" value="1"/>
</dbReference>